<dbReference type="KEGG" id="pchi:PC41400_08455"/>
<feature type="signal peptide" evidence="5">
    <location>
        <begin position="1"/>
        <end position="21"/>
    </location>
</feature>
<protein>
    <submittedName>
        <fullName evidence="8">Cell wall lytic activity</fullName>
    </submittedName>
    <submittedName>
        <fullName evidence="7">NlpC/P60 family protein</fullName>
    </submittedName>
</protein>
<dbReference type="EMBL" id="JAMDMJ010000039">
    <property type="protein sequence ID" value="MCY9599061.1"/>
    <property type="molecule type" value="Genomic_DNA"/>
</dbReference>
<dbReference type="RefSeq" id="WP_042229003.1">
    <property type="nucleotide sequence ID" value="NZ_CP026520.1"/>
</dbReference>
<dbReference type="Gene3D" id="3.90.1720.10">
    <property type="entry name" value="endopeptidase domain like (from Nostoc punctiforme)"/>
    <property type="match status" value="1"/>
</dbReference>
<dbReference type="SUPFAM" id="SSF55383">
    <property type="entry name" value="Copper amine oxidase, domain N"/>
    <property type="match status" value="1"/>
</dbReference>
<evidence type="ECO:0000256" key="3">
    <source>
        <dbReference type="ARBA" id="ARBA00022801"/>
    </source>
</evidence>
<reference evidence="8 9" key="1">
    <citation type="submission" date="2018-01" db="EMBL/GenBank/DDBJ databases">
        <title>The whole genome sequencing and assembly of Paenibacillus chitinolyticus KCCM 41400 strain.</title>
        <authorList>
            <person name="Kim J.-Y."/>
            <person name="Park M.-K."/>
            <person name="Lee Y.-J."/>
            <person name="Yi H."/>
            <person name="Bahn Y.-S."/>
            <person name="Kim J.F."/>
            <person name="Lee D.-W."/>
        </authorList>
    </citation>
    <scope>NUCLEOTIDE SEQUENCE [LARGE SCALE GENOMIC DNA]</scope>
    <source>
        <strain evidence="8 9">KCCM 41400</strain>
    </source>
</reference>
<dbReference type="PANTHER" id="PTHR47053">
    <property type="entry name" value="MUREIN DD-ENDOPEPTIDASE MEPH-RELATED"/>
    <property type="match status" value="1"/>
</dbReference>
<sequence length="284" mass="30557">MKIWVQSVVVSCAVLTAGLFAASDAHANAARSAKVQVNDQLVNTEGTAPFIDSSNNLMIPLRPVAEKLGTQIGWERAGTQMSISVTGNGHKITFTTGENQALVDGKKIDLPSKAQFLNNTVYVPMRFLADSLSVRVQWDNVNTIAIFDADGQYHAPAWYATVPQKSQKENTIVATANQYKGVRYVYGGSSPSGFDCSGFVQYVYDKNGVDLPRSSASMYASAGVKVSNPQPGDLVFFASNSKMQHVGIYVGADKFISATDDGVKVDSLGSAYWGSRYVGAKRVM</sequence>
<accession>A0A410WTG3</accession>
<evidence type="ECO:0000313" key="9">
    <source>
        <dbReference type="Proteomes" id="UP000288943"/>
    </source>
</evidence>
<name>A0A410WTG3_9BACL</name>
<feature type="domain" description="NlpC/P60" evidence="6">
    <location>
        <begin position="166"/>
        <end position="284"/>
    </location>
</feature>
<dbReference type="GO" id="GO:0008234">
    <property type="term" value="F:cysteine-type peptidase activity"/>
    <property type="evidence" value="ECO:0007669"/>
    <property type="project" value="UniProtKB-KW"/>
</dbReference>
<dbReference type="GO" id="GO:0006508">
    <property type="term" value="P:proteolysis"/>
    <property type="evidence" value="ECO:0007669"/>
    <property type="project" value="UniProtKB-KW"/>
</dbReference>
<dbReference type="Pfam" id="PF07833">
    <property type="entry name" value="Cu_amine_oxidN1"/>
    <property type="match status" value="1"/>
</dbReference>
<evidence type="ECO:0000259" key="6">
    <source>
        <dbReference type="PROSITE" id="PS51935"/>
    </source>
</evidence>
<dbReference type="EMBL" id="CP026520">
    <property type="protein sequence ID" value="QAV17689.1"/>
    <property type="molecule type" value="Genomic_DNA"/>
</dbReference>
<dbReference type="PROSITE" id="PS51935">
    <property type="entry name" value="NLPC_P60"/>
    <property type="match status" value="1"/>
</dbReference>
<reference evidence="7 10" key="2">
    <citation type="submission" date="2022-05" db="EMBL/GenBank/DDBJ databases">
        <title>Genome Sequencing of Bee-Associated Microbes.</title>
        <authorList>
            <person name="Dunlap C."/>
        </authorList>
    </citation>
    <scope>NUCLEOTIDE SEQUENCE [LARGE SCALE GENOMIC DNA]</scope>
    <source>
        <strain evidence="7 10">NRRL B-23120</strain>
    </source>
</reference>
<evidence type="ECO:0000313" key="10">
    <source>
        <dbReference type="Proteomes" id="UP001527202"/>
    </source>
</evidence>
<gene>
    <name evidence="7" type="ORF">M5X16_25210</name>
    <name evidence="8" type="ORF">PC41400_08455</name>
</gene>
<keyword evidence="2" id="KW-0645">Protease</keyword>
<dbReference type="Proteomes" id="UP000288943">
    <property type="component" value="Chromosome"/>
</dbReference>
<proteinExistence type="inferred from homology"/>
<dbReference type="InterPro" id="IPR000064">
    <property type="entry name" value="NLP_P60_dom"/>
</dbReference>
<organism evidence="8 9">
    <name type="scientific">Paenibacillus chitinolyticus</name>
    <dbReference type="NCBI Taxonomy" id="79263"/>
    <lineage>
        <taxon>Bacteria</taxon>
        <taxon>Bacillati</taxon>
        <taxon>Bacillota</taxon>
        <taxon>Bacilli</taxon>
        <taxon>Bacillales</taxon>
        <taxon>Paenibacillaceae</taxon>
        <taxon>Paenibacillus</taxon>
    </lineage>
</organism>
<dbReference type="InterPro" id="IPR038765">
    <property type="entry name" value="Papain-like_cys_pep_sf"/>
</dbReference>
<keyword evidence="3" id="KW-0378">Hydrolase</keyword>
<keyword evidence="10" id="KW-1185">Reference proteome</keyword>
<dbReference type="PANTHER" id="PTHR47053:SF1">
    <property type="entry name" value="MUREIN DD-ENDOPEPTIDASE MEPH-RELATED"/>
    <property type="match status" value="1"/>
</dbReference>
<evidence type="ECO:0000256" key="5">
    <source>
        <dbReference type="SAM" id="SignalP"/>
    </source>
</evidence>
<dbReference type="InterPro" id="IPR051202">
    <property type="entry name" value="Peptidase_C40"/>
</dbReference>
<dbReference type="GeneID" id="95374840"/>
<dbReference type="AlphaFoldDB" id="A0A410WTG3"/>
<dbReference type="OrthoDB" id="9813118at2"/>
<dbReference type="InterPro" id="IPR012854">
    <property type="entry name" value="Cu_amine_oxidase-like_N"/>
</dbReference>
<feature type="chain" id="PRO_5039310180" evidence="5">
    <location>
        <begin position="22"/>
        <end position="284"/>
    </location>
</feature>
<comment type="similarity">
    <text evidence="1">Belongs to the peptidase C40 family.</text>
</comment>
<dbReference type="Proteomes" id="UP001527202">
    <property type="component" value="Unassembled WGS sequence"/>
</dbReference>
<dbReference type="InterPro" id="IPR036582">
    <property type="entry name" value="Mao_N_sf"/>
</dbReference>
<keyword evidence="5" id="KW-0732">Signal</keyword>
<dbReference type="Gene3D" id="3.30.457.10">
    <property type="entry name" value="Copper amine oxidase-like, N-terminal domain"/>
    <property type="match status" value="1"/>
</dbReference>
<evidence type="ECO:0000256" key="2">
    <source>
        <dbReference type="ARBA" id="ARBA00022670"/>
    </source>
</evidence>
<keyword evidence="4" id="KW-0788">Thiol protease</keyword>
<evidence type="ECO:0000256" key="4">
    <source>
        <dbReference type="ARBA" id="ARBA00022807"/>
    </source>
</evidence>
<evidence type="ECO:0000256" key="1">
    <source>
        <dbReference type="ARBA" id="ARBA00007074"/>
    </source>
</evidence>
<evidence type="ECO:0000313" key="7">
    <source>
        <dbReference type="EMBL" id="MCY9599061.1"/>
    </source>
</evidence>
<dbReference type="SUPFAM" id="SSF54001">
    <property type="entry name" value="Cysteine proteinases"/>
    <property type="match status" value="1"/>
</dbReference>
<dbReference type="Pfam" id="PF00877">
    <property type="entry name" value="NLPC_P60"/>
    <property type="match status" value="1"/>
</dbReference>
<evidence type="ECO:0000313" key="8">
    <source>
        <dbReference type="EMBL" id="QAV17689.1"/>
    </source>
</evidence>